<feature type="domain" description="Response regulatory" evidence="3">
    <location>
        <begin position="142"/>
        <end position="258"/>
    </location>
</feature>
<name>A0A558D2L1_9GAMM</name>
<dbReference type="SMART" id="SM00448">
    <property type="entry name" value="REC"/>
    <property type="match status" value="1"/>
</dbReference>
<dbReference type="InterPro" id="IPR011006">
    <property type="entry name" value="CheY-like_superfamily"/>
</dbReference>
<dbReference type="SUPFAM" id="SSF55073">
    <property type="entry name" value="Nucleotide cyclase"/>
    <property type="match status" value="1"/>
</dbReference>
<evidence type="ECO:0000259" key="6">
    <source>
        <dbReference type="PROSITE" id="PS50887"/>
    </source>
</evidence>
<dbReference type="CDD" id="cd00156">
    <property type="entry name" value="REC"/>
    <property type="match status" value="1"/>
</dbReference>
<dbReference type="PANTHER" id="PTHR44757">
    <property type="entry name" value="DIGUANYLATE CYCLASE DGCP"/>
    <property type="match status" value="1"/>
</dbReference>
<dbReference type="Pfam" id="PF00989">
    <property type="entry name" value="PAS"/>
    <property type="match status" value="1"/>
</dbReference>
<dbReference type="Gene3D" id="3.40.50.2300">
    <property type="match status" value="1"/>
</dbReference>
<evidence type="ECO:0000259" key="4">
    <source>
        <dbReference type="PROSITE" id="PS50112"/>
    </source>
</evidence>
<dbReference type="GO" id="GO:0000160">
    <property type="term" value="P:phosphorelay signal transduction system"/>
    <property type="evidence" value="ECO:0007669"/>
    <property type="project" value="InterPro"/>
</dbReference>
<feature type="domain" description="EAL" evidence="5">
    <location>
        <begin position="577"/>
        <end position="853"/>
    </location>
</feature>
<dbReference type="InterPro" id="IPR000014">
    <property type="entry name" value="PAS"/>
</dbReference>
<dbReference type="PROSITE" id="PS50112">
    <property type="entry name" value="PAS"/>
    <property type="match status" value="1"/>
</dbReference>
<dbReference type="SMART" id="SM00267">
    <property type="entry name" value="GGDEF"/>
    <property type="match status" value="1"/>
</dbReference>
<dbReference type="InterPro" id="IPR000160">
    <property type="entry name" value="GGDEF_dom"/>
</dbReference>
<comment type="cofactor">
    <cofactor evidence="1">
        <name>Mg(2+)</name>
        <dbReference type="ChEBI" id="CHEBI:18420"/>
    </cofactor>
</comment>
<dbReference type="PROSITE" id="PS50887">
    <property type="entry name" value="GGDEF"/>
    <property type="match status" value="1"/>
</dbReference>
<dbReference type="FunFam" id="3.30.70.270:FF:000001">
    <property type="entry name" value="Diguanylate cyclase domain protein"/>
    <property type="match status" value="1"/>
</dbReference>
<dbReference type="InterPro" id="IPR035965">
    <property type="entry name" value="PAS-like_dom_sf"/>
</dbReference>
<proteinExistence type="predicted"/>
<dbReference type="CDD" id="cd00130">
    <property type="entry name" value="PAS"/>
    <property type="match status" value="1"/>
</dbReference>
<dbReference type="Proteomes" id="UP000317355">
    <property type="component" value="Unassembled WGS sequence"/>
</dbReference>
<dbReference type="Gene3D" id="3.30.450.20">
    <property type="entry name" value="PAS domain"/>
    <property type="match status" value="1"/>
</dbReference>
<dbReference type="CDD" id="cd01949">
    <property type="entry name" value="GGDEF"/>
    <property type="match status" value="1"/>
</dbReference>
<dbReference type="AlphaFoldDB" id="A0A558D2L1"/>
<dbReference type="SUPFAM" id="SSF55785">
    <property type="entry name" value="PYP-like sensor domain (PAS domain)"/>
    <property type="match status" value="1"/>
</dbReference>
<evidence type="ECO:0000313" key="7">
    <source>
        <dbReference type="EMBL" id="TVT55251.1"/>
    </source>
</evidence>
<dbReference type="NCBIfam" id="TIGR00229">
    <property type="entry name" value="sensory_box"/>
    <property type="match status" value="1"/>
</dbReference>
<dbReference type="SMART" id="SM00052">
    <property type="entry name" value="EAL"/>
    <property type="match status" value="1"/>
</dbReference>
<gene>
    <name evidence="7" type="ORF">FHK82_08780</name>
</gene>
<accession>A0A558D2L1</accession>
<feature type="domain" description="GGDEF" evidence="6">
    <location>
        <begin position="433"/>
        <end position="566"/>
    </location>
</feature>
<dbReference type="CDD" id="cd01948">
    <property type="entry name" value="EAL"/>
    <property type="match status" value="1"/>
</dbReference>
<dbReference type="InterPro" id="IPR043128">
    <property type="entry name" value="Rev_trsase/Diguanyl_cyclase"/>
</dbReference>
<feature type="domain" description="PAS" evidence="4">
    <location>
        <begin position="270"/>
        <end position="308"/>
    </location>
</feature>
<dbReference type="PANTHER" id="PTHR44757:SF2">
    <property type="entry name" value="BIOFILM ARCHITECTURE MAINTENANCE PROTEIN MBAA"/>
    <property type="match status" value="1"/>
</dbReference>
<dbReference type="Pfam" id="PF00072">
    <property type="entry name" value="Response_reg"/>
    <property type="match status" value="1"/>
</dbReference>
<dbReference type="InterPro" id="IPR052155">
    <property type="entry name" value="Biofilm_reg_signaling"/>
</dbReference>
<dbReference type="Pfam" id="PF00990">
    <property type="entry name" value="GGDEF"/>
    <property type="match status" value="1"/>
</dbReference>
<dbReference type="InterPro" id="IPR001789">
    <property type="entry name" value="Sig_transdc_resp-reg_receiver"/>
</dbReference>
<dbReference type="EMBL" id="VMRY01000035">
    <property type="protein sequence ID" value="TVT55251.1"/>
    <property type="molecule type" value="Genomic_DNA"/>
</dbReference>
<dbReference type="SUPFAM" id="SSF52172">
    <property type="entry name" value="CheY-like"/>
    <property type="match status" value="1"/>
</dbReference>
<dbReference type="PROSITE" id="PS50883">
    <property type="entry name" value="EAL"/>
    <property type="match status" value="1"/>
</dbReference>
<protein>
    <submittedName>
        <fullName evidence="7">Diguanylate cyclase</fullName>
    </submittedName>
</protein>
<evidence type="ECO:0000259" key="5">
    <source>
        <dbReference type="PROSITE" id="PS50883"/>
    </source>
</evidence>
<evidence type="ECO:0000256" key="2">
    <source>
        <dbReference type="PROSITE-ProRule" id="PRU00169"/>
    </source>
</evidence>
<reference evidence="7 8" key="1">
    <citation type="submission" date="2019-07" db="EMBL/GenBank/DDBJ databases">
        <title>The pathways for chlorine oxyanion respiration interact through the shared metabolite chlorate.</title>
        <authorList>
            <person name="Barnum T.P."/>
            <person name="Cheng Y."/>
            <person name="Hill K.A."/>
            <person name="Lucas L.N."/>
            <person name="Carlson H.K."/>
            <person name="Coates J.D."/>
        </authorList>
    </citation>
    <scope>NUCLEOTIDE SEQUENCE [LARGE SCALE GENOMIC DNA]</scope>
    <source>
        <strain evidence="7">BK-3</strain>
    </source>
</reference>
<dbReference type="Gene3D" id="3.20.20.450">
    <property type="entry name" value="EAL domain"/>
    <property type="match status" value="1"/>
</dbReference>
<dbReference type="NCBIfam" id="TIGR00254">
    <property type="entry name" value="GGDEF"/>
    <property type="match status" value="1"/>
</dbReference>
<dbReference type="InterPro" id="IPR001633">
    <property type="entry name" value="EAL_dom"/>
</dbReference>
<feature type="modified residue" description="4-aspartylphosphate" evidence="2">
    <location>
        <position position="191"/>
    </location>
</feature>
<dbReference type="Pfam" id="PF00563">
    <property type="entry name" value="EAL"/>
    <property type="match status" value="1"/>
</dbReference>
<sequence length="858" mass="96492">MTTILIIEPSATLRYGIKRSLKLPGIELQEEDDCRQAVVRLSCLPRHAPPPAVIILGWPTLANVEFMELAQLLCESPCNKLPLLLLVQDMALLKSNCLLEREHVLVQKWRDMEQIEGKLQRLLASSLELNSNTDPAEDEKIRILLVDDSKTIRTQFGNLLKKEGYAVELASTPAEAYEKACAQRFDIGIIDYYMPEQNGAELCQRIKQDPRCSRMDLAVLTGSYDDALVSSVLASGAIECMFKNESSQLFLARVRALVQICEQKQIISEEKEQLNNILESVGEGVYGVNREGIITFINPAALNILGYEFEADLLGKSAHALFHYADQSGKRVDPDFCFIHQAYQLGDELLQWDAFFWSARGSAIPVECSVRPRMIEGRSIGSVVAFRDISERLLFEEELKWQVNHDHLTKLLNRQYLEQALEQETRRLFRTGETSALLFIDLDRFKNVNDLAGHAAGDLLLIEVSNKLKERVRSSDIIARIAGDEFVVILSNVNLEQALLLAEKIREILDETVFHYEDLSFDITGSVGLAMLDACSFSVERVLANADAACHIAKQRGRNKIHVFDEERDVSVFDEKERGWIDRLNLALAQAQFALSFHPVFAASRVHPLLSSKSTDDAGSDHTQAGDLLSPAFYEVQVGLPDKNGLLIPSASFLADAERFDLITKIDLHVIERVIQRLNDQPEIESDLRFAVTLSEQTLMRPDFLEIVQGWLTQASQSSTSLIFTVRDNQSGSRARPLEKILEQLHASGFSVMLDEQTRGHSAFAHLRQYQAAYITINESLIDGLLTDPIDQAVVRAIIDVSHAQNRKTIARNVHSQDACRLLQQLNVDYLHSDLLGEWVSEGELVKAQQRQQPPKQA</sequence>
<organism evidence="7 8">
    <name type="scientific">Sedimenticola thiotaurini</name>
    <dbReference type="NCBI Taxonomy" id="1543721"/>
    <lineage>
        <taxon>Bacteria</taxon>
        <taxon>Pseudomonadati</taxon>
        <taxon>Pseudomonadota</taxon>
        <taxon>Gammaproteobacteria</taxon>
        <taxon>Chromatiales</taxon>
        <taxon>Sedimenticolaceae</taxon>
        <taxon>Sedimenticola</taxon>
    </lineage>
</organism>
<dbReference type="InterPro" id="IPR013767">
    <property type="entry name" value="PAS_fold"/>
</dbReference>
<keyword evidence="2" id="KW-0597">Phosphoprotein</keyword>
<dbReference type="SUPFAM" id="SSF141868">
    <property type="entry name" value="EAL domain-like"/>
    <property type="match status" value="1"/>
</dbReference>
<evidence type="ECO:0000313" key="8">
    <source>
        <dbReference type="Proteomes" id="UP000317355"/>
    </source>
</evidence>
<dbReference type="Gene3D" id="3.30.70.270">
    <property type="match status" value="1"/>
</dbReference>
<dbReference type="PROSITE" id="PS50110">
    <property type="entry name" value="RESPONSE_REGULATORY"/>
    <property type="match status" value="1"/>
</dbReference>
<dbReference type="SMART" id="SM00091">
    <property type="entry name" value="PAS"/>
    <property type="match status" value="1"/>
</dbReference>
<dbReference type="InterPro" id="IPR029787">
    <property type="entry name" value="Nucleotide_cyclase"/>
</dbReference>
<comment type="caution">
    <text evidence="7">The sequence shown here is derived from an EMBL/GenBank/DDBJ whole genome shotgun (WGS) entry which is preliminary data.</text>
</comment>
<dbReference type="GO" id="GO:0006355">
    <property type="term" value="P:regulation of DNA-templated transcription"/>
    <property type="evidence" value="ECO:0007669"/>
    <property type="project" value="InterPro"/>
</dbReference>
<dbReference type="InterPro" id="IPR035919">
    <property type="entry name" value="EAL_sf"/>
</dbReference>
<evidence type="ECO:0000259" key="3">
    <source>
        <dbReference type="PROSITE" id="PS50110"/>
    </source>
</evidence>
<dbReference type="GO" id="GO:0003824">
    <property type="term" value="F:catalytic activity"/>
    <property type="evidence" value="ECO:0007669"/>
    <property type="project" value="UniProtKB-ARBA"/>
</dbReference>
<evidence type="ECO:0000256" key="1">
    <source>
        <dbReference type="ARBA" id="ARBA00001946"/>
    </source>
</evidence>